<protein>
    <submittedName>
        <fullName evidence="1">Uncharacterized protein</fullName>
    </submittedName>
</protein>
<comment type="caution">
    <text evidence="1">The sequence shown here is derived from an EMBL/GenBank/DDBJ whole genome shotgun (WGS) entry which is preliminary data.</text>
</comment>
<keyword evidence="2" id="KW-1185">Reference proteome</keyword>
<gene>
    <name evidence="1" type="ORF">JVT61DRAFT_26</name>
</gene>
<evidence type="ECO:0000313" key="1">
    <source>
        <dbReference type="EMBL" id="KAG6381457.1"/>
    </source>
</evidence>
<accession>A0A8I2Z2Z4</accession>
<dbReference type="OrthoDB" id="2682198at2759"/>
<reference evidence="1" key="1">
    <citation type="submission" date="2021-03" db="EMBL/GenBank/DDBJ databases">
        <title>Evolutionary innovations through gain and loss of genes in the ectomycorrhizal Boletales.</title>
        <authorList>
            <person name="Wu G."/>
            <person name="Miyauchi S."/>
            <person name="Morin E."/>
            <person name="Yang Z.-L."/>
            <person name="Xu J."/>
            <person name="Martin F.M."/>
        </authorList>
    </citation>
    <scope>NUCLEOTIDE SEQUENCE</scope>
    <source>
        <strain evidence="1">BR01</strain>
    </source>
</reference>
<name>A0A8I2Z2Z4_9AGAM</name>
<evidence type="ECO:0000313" key="2">
    <source>
        <dbReference type="Proteomes" id="UP000683000"/>
    </source>
</evidence>
<proteinExistence type="predicted"/>
<dbReference type="Proteomes" id="UP000683000">
    <property type="component" value="Unassembled WGS sequence"/>
</dbReference>
<dbReference type="EMBL" id="JAGFBS010000001">
    <property type="protein sequence ID" value="KAG6381457.1"/>
    <property type="molecule type" value="Genomic_DNA"/>
</dbReference>
<sequence>MEQENIVISKLEDLIEEYWEPSCIIQQIHVVLIKLWTTHWCKVSDCPQHISDPTEAALALLTLNEDSYFMEPKDVTRIIAKLEYYMHSTFLKEIRAFADTDQDNITEAIICDRL</sequence>
<organism evidence="1 2">
    <name type="scientific">Boletus reticuloceps</name>
    <dbReference type="NCBI Taxonomy" id="495285"/>
    <lineage>
        <taxon>Eukaryota</taxon>
        <taxon>Fungi</taxon>
        <taxon>Dikarya</taxon>
        <taxon>Basidiomycota</taxon>
        <taxon>Agaricomycotina</taxon>
        <taxon>Agaricomycetes</taxon>
        <taxon>Agaricomycetidae</taxon>
        <taxon>Boletales</taxon>
        <taxon>Boletineae</taxon>
        <taxon>Boletaceae</taxon>
        <taxon>Boletoideae</taxon>
        <taxon>Boletus</taxon>
    </lineage>
</organism>
<dbReference type="AlphaFoldDB" id="A0A8I2Z2Z4"/>